<dbReference type="Pfam" id="PF25907">
    <property type="entry name" value="DUF7962"/>
    <property type="match status" value="1"/>
</dbReference>
<organism evidence="3 4">
    <name type="scientific">Macrophomina phaseolina</name>
    <dbReference type="NCBI Taxonomy" id="35725"/>
    <lineage>
        <taxon>Eukaryota</taxon>
        <taxon>Fungi</taxon>
        <taxon>Dikarya</taxon>
        <taxon>Ascomycota</taxon>
        <taxon>Pezizomycotina</taxon>
        <taxon>Dothideomycetes</taxon>
        <taxon>Dothideomycetes incertae sedis</taxon>
        <taxon>Botryosphaeriales</taxon>
        <taxon>Botryosphaeriaceae</taxon>
        <taxon>Macrophomina</taxon>
    </lineage>
</organism>
<feature type="domain" description="GST N-terminal" evidence="1">
    <location>
        <begin position="1"/>
        <end position="66"/>
    </location>
</feature>
<reference evidence="3 4" key="1">
    <citation type="journal article" date="2021" name="Nat. Commun.">
        <title>Genetic determinants of endophytism in the Arabidopsis root mycobiome.</title>
        <authorList>
            <person name="Mesny F."/>
            <person name="Miyauchi S."/>
            <person name="Thiergart T."/>
            <person name="Pickel B."/>
            <person name="Atanasova L."/>
            <person name="Karlsson M."/>
            <person name="Huettel B."/>
            <person name="Barry K.W."/>
            <person name="Haridas S."/>
            <person name="Chen C."/>
            <person name="Bauer D."/>
            <person name="Andreopoulos W."/>
            <person name="Pangilinan J."/>
            <person name="LaButti K."/>
            <person name="Riley R."/>
            <person name="Lipzen A."/>
            <person name="Clum A."/>
            <person name="Drula E."/>
            <person name="Henrissat B."/>
            <person name="Kohler A."/>
            <person name="Grigoriev I.V."/>
            <person name="Martin F.M."/>
            <person name="Hacquard S."/>
        </authorList>
    </citation>
    <scope>NUCLEOTIDE SEQUENCE [LARGE SCALE GENOMIC DNA]</scope>
    <source>
        <strain evidence="3 4">MPI-SDFR-AT-0080</strain>
    </source>
</reference>
<dbReference type="CDD" id="cd00570">
    <property type="entry name" value="GST_N_family"/>
    <property type="match status" value="1"/>
</dbReference>
<protein>
    <recommendedName>
        <fullName evidence="5">Glutathione S-transferase</fullName>
    </recommendedName>
</protein>
<dbReference type="InterPro" id="IPR004045">
    <property type="entry name" value="Glutathione_S-Trfase_N"/>
</dbReference>
<dbReference type="Proteomes" id="UP000774617">
    <property type="component" value="Unassembled WGS sequence"/>
</dbReference>
<dbReference type="InterPro" id="IPR058268">
    <property type="entry name" value="DUF7962"/>
</dbReference>
<dbReference type="InterPro" id="IPR036249">
    <property type="entry name" value="Thioredoxin-like_sf"/>
</dbReference>
<gene>
    <name evidence="3" type="ORF">B0J12DRAFT_585251</name>
</gene>
<dbReference type="Pfam" id="PF13417">
    <property type="entry name" value="GST_N_3"/>
    <property type="match status" value="1"/>
</dbReference>
<dbReference type="SUPFAM" id="SSF47616">
    <property type="entry name" value="GST C-terminal domain-like"/>
    <property type="match status" value="1"/>
</dbReference>
<feature type="domain" description="DUF7962" evidence="2">
    <location>
        <begin position="100"/>
        <end position="193"/>
    </location>
</feature>
<accession>A0ABQ8FTB2</accession>
<dbReference type="EMBL" id="JAGTJR010000059">
    <property type="protein sequence ID" value="KAH7025423.1"/>
    <property type="molecule type" value="Genomic_DNA"/>
</dbReference>
<dbReference type="Gene3D" id="3.40.30.110">
    <property type="match status" value="2"/>
</dbReference>
<evidence type="ECO:0008006" key="5">
    <source>
        <dbReference type="Google" id="ProtNLM"/>
    </source>
</evidence>
<evidence type="ECO:0000313" key="3">
    <source>
        <dbReference type="EMBL" id="KAH7025423.1"/>
    </source>
</evidence>
<proteinExistence type="predicted"/>
<dbReference type="SUPFAM" id="SSF52833">
    <property type="entry name" value="Thioredoxin-like"/>
    <property type="match status" value="1"/>
</dbReference>
<dbReference type="CDD" id="cd00299">
    <property type="entry name" value="GST_C_family"/>
    <property type="match status" value="1"/>
</dbReference>
<feature type="non-terminal residue" evidence="3">
    <location>
        <position position="1"/>
    </location>
</feature>
<sequence>FSPFGQKMRYLLALAAIEYQRVNQPPVLPRPDLQEFGITHRRIPVLAIGKDIYCDTAAITKVVQQKLGSVPAGPAEKAFEAFGARLFDSMLHVVPATVLTETFKRDRETIFPVLSRPDYEEIRPSCLAGLRSVLGTIEDEFLAHGEGFIGGGQPSIADVHIAPLARWGLVTLGIGEEPGFGENDFPRVHAWIAGLPVVQPEEISGAQAAERILGARYLEERASVAADDALGIWAGRRVSVESADSTPGAHPQEGSLIGAGRDEVVVGLQTGVRLHFPRHGYIVKAA</sequence>
<dbReference type="InterPro" id="IPR036282">
    <property type="entry name" value="Glutathione-S-Trfase_C_sf"/>
</dbReference>
<comment type="caution">
    <text evidence="3">The sequence shown here is derived from an EMBL/GenBank/DDBJ whole genome shotgun (WGS) entry which is preliminary data.</text>
</comment>
<evidence type="ECO:0000313" key="4">
    <source>
        <dbReference type="Proteomes" id="UP000774617"/>
    </source>
</evidence>
<name>A0ABQ8FTB2_9PEZI</name>
<evidence type="ECO:0000259" key="1">
    <source>
        <dbReference type="Pfam" id="PF13417"/>
    </source>
</evidence>
<evidence type="ECO:0000259" key="2">
    <source>
        <dbReference type="Pfam" id="PF25907"/>
    </source>
</evidence>
<keyword evidence="4" id="KW-1185">Reference proteome</keyword>